<gene>
    <name evidence="2" type="ORF">BI350_14940</name>
</gene>
<evidence type="ECO:0000313" key="3">
    <source>
        <dbReference type="Proteomes" id="UP000185746"/>
    </source>
</evidence>
<evidence type="ECO:0000259" key="1">
    <source>
        <dbReference type="SMART" id="SM01321"/>
    </source>
</evidence>
<dbReference type="Pfam" id="PF01797">
    <property type="entry name" value="Y1_Tnp"/>
    <property type="match status" value="1"/>
</dbReference>
<proteinExistence type="predicted"/>
<dbReference type="SUPFAM" id="SSF143422">
    <property type="entry name" value="Transposase IS200-like"/>
    <property type="match status" value="1"/>
</dbReference>
<feature type="domain" description="Transposase IS200-like" evidence="1">
    <location>
        <begin position="12"/>
        <end position="123"/>
    </location>
</feature>
<dbReference type="KEGG" id="surl:BI350_14940"/>
<dbReference type="GO" id="GO:0004803">
    <property type="term" value="F:transposase activity"/>
    <property type="evidence" value="ECO:0007669"/>
    <property type="project" value="InterPro"/>
</dbReference>
<dbReference type="InterPro" id="IPR002686">
    <property type="entry name" value="Transposase_17"/>
</dbReference>
<dbReference type="Gene3D" id="3.30.70.1290">
    <property type="entry name" value="Transposase IS200-like"/>
    <property type="match status" value="1"/>
</dbReference>
<dbReference type="Proteomes" id="UP000185746">
    <property type="component" value="Chromosome"/>
</dbReference>
<dbReference type="RefSeq" id="WP_075528873.1">
    <property type="nucleotide sequence ID" value="NZ_CP017560.1"/>
</dbReference>
<dbReference type="PANTHER" id="PTHR34322:SF2">
    <property type="entry name" value="TRANSPOSASE IS200-LIKE DOMAIN-CONTAINING PROTEIN"/>
    <property type="match status" value="1"/>
</dbReference>
<sequence length="200" mass="24163">MARKNRVWNPQMFDHVVMRGNNRQDIFKNKSDITEFIRVLHYAYMKYPFMIIAYCIMTNHYHLLIRSPEAPLGKVMALINRRYTEYYKRKYNYSGYLYDRRYFAEMVASPKSLLTVSRYIHRNPIETTVPMVERLEQYPYSSYPMYFNKTPPPFPFLDLDLLPTFLPPNYKQTESGYCEYCIEDKEETANTCTQKHLQIF</sequence>
<dbReference type="SMART" id="SM01321">
    <property type="entry name" value="Y1_Tnp"/>
    <property type="match status" value="1"/>
</dbReference>
<dbReference type="PANTHER" id="PTHR34322">
    <property type="entry name" value="TRANSPOSASE, Y1_TNP DOMAIN-CONTAINING"/>
    <property type="match status" value="1"/>
</dbReference>
<reference evidence="2 3" key="1">
    <citation type="submission" date="2016-09" db="EMBL/GenBank/DDBJ databases">
        <title>Complete genome sequence of the Lysinibacillus sphaericus LMG 22257, a specie of Bacillus with ureolytic activity that can effectively biodeposit calcium carbonate.</title>
        <authorList>
            <person name="Yan W."/>
        </authorList>
    </citation>
    <scope>NUCLEOTIDE SEQUENCE [LARGE SCALE GENOMIC DNA]</scope>
    <source>
        <strain evidence="2 3">LMG 22257</strain>
    </source>
</reference>
<dbReference type="GO" id="GO:0003677">
    <property type="term" value="F:DNA binding"/>
    <property type="evidence" value="ECO:0007669"/>
    <property type="project" value="InterPro"/>
</dbReference>
<accession>A0A1D8JJ20</accession>
<dbReference type="InterPro" id="IPR036515">
    <property type="entry name" value="Transposase_17_sf"/>
</dbReference>
<dbReference type="EMBL" id="CP017560">
    <property type="protein sequence ID" value="AOV08708.1"/>
    <property type="molecule type" value="Genomic_DNA"/>
</dbReference>
<organism evidence="2 3">
    <name type="scientific">Sporosarcina ureilytica</name>
    <dbReference type="NCBI Taxonomy" id="298596"/>
    <lineage>
        <taxon>Bacteria</taxon>
        <taxon>Bacillati</taxon>
        <taxon>Bacillota</taxon>
        <taxon>Bacilli</taxon>
        <taxon>Bacillales</taxon>
        <taxon>Caryophanaceae</taxon>
        <taxon>Sporosarcina</taxon>
    </lineage>
</organism>
<name>A0A1D8JJ20_9BACL</name>
<dbReference type="GO" id="GO:0006313">
    <property type="term" value="P:DNA transposition"/>
    <property type="evidence" value="ECO:0007669"/>
    <property type="project" value="InterPro"/>
</dbReference>
<dbReference type="AlphaFoldDB" id="A0A1D8JJ20"/>
<keyword evidence="3" id="KW-1185">Reference proteome</keyword>
<evidence type="ECO:0000313" key="2">
    <source>
        <dbReference type="EMBL" id="AOV08708.1"/>
    </source>
</evidence>
<protein>
    <submittedName>
        <fullName evidence="2">Transposase</fullName>
    </submittedName>
</protein>